<evidence type="ECO:0000313" key="2">
    <source>
        <dbReference type="Proteomes" id="UP000266861"/>
    </source>
</evidence>
<accession>A0A397JLC1</accession>
<name>A0A397JLC1_9GLOM</name>
<sequence length="378" mass="43920">MIVNLGQAHLQRWPTSNVIVHKRPDLEQRYPVQIVKRLDAAQIVHQRSRVANIEHDSHQQLDLERFFDVAHLQRWPTSNVIVHKRPDLEQRYPVQIVKRLDAALEAFRAKMLSIGNPQIVHQRSRVANIEHDSHQQLDLERLITFCSDFHKRPDLEQRYPVQIVKRLDAALEAFRAKNALDWKSSESLPASMPRVLGYALSFFLLSNSLHFYESSGTQIVHQRSRVANIEHDINLGQAHLQRWPTSNVIVHKRPDLEQRYPVQIVKRLDAALEAFRAKNAFDWKSSESLPASMPRVLGYALSFCLLSNSLHFYESSGTQIVHQRSRVANIEHDINLGQAHLQRWPTSNVIVHKRPDLEQRYPVQIVKRLDASITRWST</sequence>
<comment type="caution">
    <text evidence="1">The sequence shown here is derived from an EMBL/GenBank/DDBJ whole genome shotgun (WGS) entry which is preliminary data.</text>
</comment>
<dbReference type="AlphaFoldDB" id="A0A397JLC1"/>
<keyword evidence="2" id="KW-1185">Reference proteome</keyword>
<reference evidence="1 2" key="1">
    <citation type="submission" date="2018-08" db="EMBL/GenBank/DDBJ databases">
        <title>Genome and evolution of the arbuscular mycorrhizal fungus Diversispora epigaea (formerly Glomus versiforme) and its bacterial endosymbionts.</title>
        <authorList>
            <person name="Sun X."/>
            <person name="Fei Z."/>
            <person name="Harrison M."/>
        </authorList>
    </citation>
    <scope>NUCLEOTIDE SEQUENCE [LARGE SCALE GENOMIC DNA]</scope>
    <source>
        <strain evidence="1 2">IT104</strain>
    </source>
</reference>
<dbReference type="EMBL" id="PQFF01000019">
    <property type="protein sequence ID" value="RHZ88731.1"/>
    <property type="molecule type" value="Genomic_DNA"/>
</dbReference>
<protein>
    <submittedName>
        <fullName evidence="1">Uncharacterized protein</fullName>
    </submittedName>
</protein>
<dbReference type="Proteomes" id="UP000266861">
    <property type="component" value="Unassembled WGS sequence"/>
</dbReference>
<organism evidence="1 2">
    <name type="scientific">Diversispora epigaea</name>
    <dbReference type="NCBI Taxonomy" id="1348612"/>
    <lineage>
        <taxon>Eukaryota</taxon>
        <taxon>Fungi</taxon>
        <taxon>Fungi incertae sedis</taxon>
        <taxon>Mucoromycota</taxon>
        <taxon>Glomeromycotina</taxon>
        <taxon>Glomeromycetes</taxon>
        <taxon>Diversisporales</taxon>
        <taxon>Diversisporaceae</taxon>
        <taxon>Diversispora</taxon>
    </lineage>
</organism>
<gene>
    <name evidence="1" type="ORF">Glove_21g186</name>
</gene>
<proteinExistence type="predicted"/>
<evidence type="ECO:0000313" key="1">
    <source>
        <dbReference type="EMBL" id="RHZ88731.1"/>
    </source>
</evidence>